<protein>
    <submittedName>
        <fullName evidence="2">Uncharacterized protein</fullName>
    </submittedName>
</protein>
<organism evidence="2 3">
    <name type="scientific">Pseudoponticoccus marisrubri</name>
    <dbReference type="NCBI Taxonomy" id="1685382"/>
    <lineage>
        <taxon>Bacteria</taxon>
        <taxon>Pseudomonadati</taxon>
        <taxon>Pseudomonadota</taxon>
        <taxon>Alphaproteobacteria</taxon>
        <taxon>Rhodobacterales</taxon>
        <taxon>Roseobacteraceae</taxon>
        <taxon>Pseudoponticoccus</taxon>
    </lineage>
</organism>
<evidence type="ECO:0000313" key="3">
    <source>
        <dbReference type="Proteomes" id="UP000054396"/>
    </source>
</evidence>
<dbReference type="Proteomes" id="UP000054396">
    <property type="component" value="Unassembled WGS sequence"/>
</dbReference>
<proteinExistence type="predicted"/>
<accession>A0A0W7WNL4</accession>
<keyword evidence="1" id="KW-0472">Membrane</keyword>
<evidence type="ECO:0000256" key="1">
    <source>
        <dbReference type="SAM" id="Phobius"/>
    </source>
</evidence>
<dbReference type="AlphaFoldDB" id="A0A0W7WNL4"/>
<feature type="transmembrane region" description="Helical" evidence="1">
    <location>
        <begin position="89"/>
        <end position="110"/>
    </location>
</feature>
<evidence type="ECO:0000313" key="2">
    <source>
        <dbReference type="EMBL" id="KUF12176.1"/>
    </source>
</evidence>
<sequence length="114" mass="12713">MDRLERLMARRLGLTRGHLAERAEQARRLLPAEVRRDLLDVAEAAHLAGHPRIAPQIDRRAVRRAHDRAVAHLTGPGPRERRRILHSRALGALLGRLALVAAGVAGLLLWRGFL</sequence>
<keyword evidence="1" id="KW-0812">Transmembrane</keyword>
<keyword evidence="3" id="KW-1185">Reference proteome</keyword>
<gene>
    <name evidence="2" type="ORF">AVJ23_00100</name>
</gene>
<reference evidence="2 3" key="1">
    <citation type="submission" date="2015-12" db="EMBL/GenBank/DDBJ databases">
        <authorList>
            <person name="Shamseldin A."/>
            <person name="Moawad H."/>
            <person name="Abd El-Rahim W.M."/>
            <person name="Sadowsky M.J."/>
        </authorList>
    </citation>
    <scope>NUCLEOTIDE SEQUENCE [LARGE SCALE GENOMIC DNA]</scope>
    <source>
        <strain evidence="2 3">SJ5A-1</strain>
    </source>
</reference>
<name>A0A0W7WNL4_9RHOB</name>
<dbReference type="EMBL" id="LPXO01000001">
    <property type="protein sequence ID" value="KUF12176.1"/>
    <property type="molecule type" value="Genomic_DNA"/>
</dbReference>
<keyword evidence="1" id="KW-1133">Transmembrane helix</keyword>
<comment type="caution">
    <text evidence="2">The sequence shown here is derived from an EMBL/GenBank/DDBJ whole genome shotgun (WGS) entry which is preliminary data.</text>
</comment>